<dbReference type="GeneID" id="90541631"/>
<feature type="transmembrane region" description="Helical" evidence="1">
    <location>
        <begin position="142"/>
        <end position="162"/>
    </location>
</feature>
<feature type="transmembrane region" description="Helical" evidence="1">
    <location>
        <begin position="50"/>
        <end position="69"/>
    </location>
</feature>
<dbReference type="EMBL" id="CP142731">
    <property type="protein sequence ID" value="WUR03815.1"/>
    <property type="molecule type" value="Genomic_DNA"/>
</dbReference>
<dbReference type="Proteomes" id="UP001334084">
    <property type="component" value="Chromosome 6"/>
</dbReference>
<accession>A0AAX4JCT6</accession>
<evidence type="ECO:0000313" key="2">
    <source>
        <dbReference type="EMBL" id="WUR03815.1"/>
    </source>
</evidence>
<gene>
    <name evidence="2" type="ORF">VNE69_06134</name>
</gene>
<organism evidence="2 3">
    <name type="scientific">Vairimorpha necatrix</name>
    <dbReference type="NCBI Taxonomy" id="6039"/>
    <lineage>
        <taxon>Eukaryota</taxon>
        <taxon>Fungi</taxon>
        <taxon>Fungi incertae sedis</taxon>
        <taxon>Microsporidia</taxon>
        <taxon>Nosematidae</taxon>
        <taxon>Vairimorpha</taxon>
    </lineage>
</organism>
<dbReference type="AlphaFoldDB" id="A0AAX4JCT6"/>
<protein>
    <submittedName>
        <fullName evidence="2">Membrane protein</fullName>
    </submittedName>
</protein>
<evidence type="ECO:0000313" key="3">
    <source>
        <dbReference type="Proteomes" id="UP001334084"/>
    </source>
</evidence>
<feature type="transmembrane region" description="Helical" evidence="1">
    <location>
        <begin position="90"/>
        <end position="107"/>
    </location>
</feature>
<keyword evidence="1" id="KW-1133">Transmembrane helix</keyword>
<dbReference type="KEGG" id="vnx:VNE69_06134"/>
<keyword evidence="1" id="KW-0472">Membrane</keyword>
<dbReference type="RefSeq" id="XP_065329960.1">
    <property type="nucleotide sequence ID" value="XM_065473888.1"/>
</dbReference>
<name>A0AAX4JCT6_9MICR</name>
<sequence>MELGQILIAQFTTLLSLFTVLLSIDSQYITSLCTSLYSSPYLSVSDDKGLFLFLFITYLISSISILEIIRNLSGKNYKLKDKVVYIQTCNYNNSFLLFANFLSLYIYKKLCARTVNLLMIGMFNCAFYNLTYLMELKYVSGLVYCNFIVANILSFMCTYVQGFGKVLDLTILQYKRYKLY</sequence>
<keyword evidence="3" id="KW-1185">Reference proteome</keyword>
<proteinExistence type="predicted"/>
<keyword evidence="1" id="KW-0812">Transmembrane</keyword>
<evidence type="ECO:0000256" key="1">
    <source>
        <dbReference type="SAM" id="Phobius"/>
    </source>
</evidence>
<feature type="transmembrane region" description="Helical" evidence="1">
    <location>
        <begin position="113"/>
        <end position="130"/>
    </location>
</feature>
<reference evidence="2" key="1">
    <citation type="journal article" date="2024" name="BMC Genomics">
        <title>Functional annotation of a divergent genome using sequence and structure-based similarity.</title>
        <authorList>
            <person name="Svedberg D."/>
            <person name="Winiger R.R."/>
            <person name="Berg A."/>
            <person name="Sharma H."/>
            <person name="Tellgren-Roth C."/>
            <person name="Debrunner-Vossbrinck B.A."/>
            <person name="Vossbrinck C.R."/>
            <person name="Barandun J."/>
        </authorList>
    </citation>
    <scope>NUCLEOTIDE SEQUENCE</scope>
    <source>
        <strain evidence="2">Illinois isolate</strain>
    </source>
</reference>